<dbReference type="Proteomes" id="UP000664382">
    <property type="component" value="Unassembled WGS sequence"/>
</dbReference>
<evidence type="ECO:0000256" key="1">
    <source>
        <dbReference type="SAM" id="MobiDB-lite"/>
    </source>
</evidence>
<dbReference type="EMBL" id="JAGDYM010000007">
    <property type="protein sequence ID" value="MBO1901664.1"/>
    <property type="molecule type" value="Genomic_DNA"/>
</dbReference>
<evidence type="ECO:0000256" key="2">
    <source>
        <dbReference type="SAM" id="Phobius"/>
    </source>
</evidence>
<dbReference type="RefSeq" id="WP_208097429.1">
    <property type="nucleotide sequence ID" value="NZ_JAGDYM010000007.1"/>
</dbReference>
<dbReference type="InterPro" id="IPR021517">
    <property type="entry name" value="DUF3180"/>
</dbReference>
<keyword evidence="2" id="KW-0812">Transmembrane</keyword>
<protein>
    <submittedName>
        <fullName evidence="3">DUF3180 domain-containing protein</fullName>
    </submittedName>
</protein>
<gene>
    <name evidence="3" type="ORF">J4H92_06820</name>
</gene>
<feature type="region of interest" description="Disordered" evidence="1">
    <location>
        <begin position="146"/>
        <end position="167"/>
    </location>
</feature>
<sequence length="167" mass="16811">MPKLQRTSPLWLLALAAIGAAVGLLLQVLLSSQGSPPFVPPTSLAATLGVIAAVLLVLGIMLRRAVTRASAGGVNPFHAVRLLAGARAGQFAGSLFAGFGAGLALQLLSRSVAPPPATWVPMLLVLAAGIALLVCGVVAEALCRVPPDDPDDGSTSEPEVDPGEQPA</sequence>
<feature type="transmembrane region" description="Helical" evidence="2">
    <location>
        <begin position="91"/>
        <end position="113"/>
    </location>
</feature>
<keyword evidence="4" id="KW-1185">Reference proteome</keyword>
<evidence type="ECO:0000313" key="4">
    <source>
        <dbReference type="Proteomes" id="UP000664382"/>
    </source>
</evidence>
<proteinExistence type="predicted"/>
<evidence type="ECO:0000313" key="3">
    <source>
        <dbReference type="EMBL" id="MBO1901664.1"/>
    </source>
</evidence>
<organism evidence="3 4">
    <name type="scientific">Leucobacter weissii</name>
    <dbReference type="NCBI Taxonomy" id="1983706"/>
    <lineage>
        <taxon>Bacteria</taxon>
        <taxon>Bacillati</taxon>
        <taxon>Actinomycetota</taxon>
        <taxon>Actinomycetes</taxon>
        <taxon>Micrococcales</taxon>
        <taxon>Microbacteriaceae</taxon>
        <taxon>Leucobacter</taxon>
    </lineage>
</organism>
<reference evidence="3" key="1">
    <citation type="submission" date="2021-03" db="EMBL/GenBank/DDBJ databases">
        <title>Leucobacter chromiisoli sp. nov., isolated from chromium-containing soil of chemical plant.</title>
        <authorList>
            <person name="Xu Z."/>
        </authorList>
    </citation>
    <scope>NUCLEOTIDE SEQUENCE</scope>
    <source>
        <strain evidence="3">S27</strain>
    </source>
</reference>
<dbReference type="AlphaFoldDB" id="A0A939MIQ5"/>
<feature type="compositionally biased region" description="Acidic residues" evidence="1">
    <location>
        <begin position="148"/>
        <end position="167"/>
    </location>
</feature>
<accession>A0A939MIQ5</accession>
<name>A0A939MIQ5_9MICO</name>
<keyword evidence="2" id="KW-1133">Transmembrane helix</keyword>
<dbReference type="Pfam" id="PF11377">
    <property type="entry name" value="DUF3180"/>
    <property type="match status" value="1"/>
</dbReference>
<keyword evidence="2" id="KW-0472">Membrane</keyword>
<comment type="caution">
    <text evidence="3">The sequence shown here is derived from an EMBL/GenBank/DDBJ whole genome shotgun (WGS) entry which is preliminary data.</text>
</comment>
<feature type="transmembrane region" description="Helical" evidence="2">
    <location>
        <begin position="119"/>
        <end position="139"/>
    </location>
</feature>
<feature type="transmembrane region" description="Helical" evidence="2">
    <location>
        <begin position="44"/>
        <end position="62"/>
    </location>
</feature>